<protein>
    <submittedName>
        <fullName evidence="1">Uncharacterized protein</fullName>
    </submittedName>
</protein>
<gene>
    <name evidence="1" type="ORF">EV681_1591</name>
</gene>
<proteinExistence type="predicted"/>
<sequence>MCLPGRRRCVGGMVRLQMPVCRTLLWPATDDRLVSHGEGAVDPLRYQCHRRDAGVQCGHRRLDGSVAATAPMCCLGACIKHQVQGLPFFCYIQNAIVALAAADFVYDPSRSADIGQHMRIQMLDLADCR</sequence>
<evidence type="ECO:0000313" key="2">
    <source>
        <dbReference type="Proteomes" id="UP000293398"/>
    </source>
</evidence>
<comment type="caution">
    <text evidence="1">The sequence shown here is derived from an EMBL/GenBank/DDBJ whole genome shotgun (WGS) entry which is preliminary data.</text>
</comment>
<dbReference type="AlphaFoldDB" id="A0A4Q7VTZ2"/>
<dbReference type="Proteomes" id="UP000293398">
    <property type="component" value="Unassembled WGS sequence"/>
</dbReference>
<name>A0A4Q7VTZ2_9BURK</name>
<keyword evidence="2" id="KW-1185">Reference proteome</keyword>
<reference evidence="1 2" key="1">
    <citation type="submission" date="2019-02" db="EMBL/GenBank/DDBJ databases">
        <title>Genomic Encyclopedia of Type Strains, Phase IV (KMG-IV): sequencing the most valuable type-strain genomes for metagenomic binning, comparative biology and taxonomic classification.</title>
        <authorList>
            <person name="Goeker M."/>
        </authorList>
    </citation>
    <scope>NUCLEOTIDE SEQUENCE [LARGE SCALE GENOMIC DNA]</scope>
    <source>
        <strain evidence="1 2">DSM 23814</strain>
    </source>
</reference>
<organism evidence="1 2">
    <name type="scientific">Advenella incenata</name>
    <dbReference type="NCBI Taxonomy" id="267800"/>
    <lineage>
        <taxon>Bacteria</taxon>
        <taxon>Pseudomonadati</taxon>
        <taxon>Pseudomonadota</taxon>
        <taxon>Betaproteobacteria</taxon>
        <taxon>Burkholderiales</taxon>
        <taxon>Alcaligenaceae</taxon>
    </lineage>
</organism>
<accession>A0A4Q7VTZ2</accession>
<evidence type="ECO:0000313" key="1">
    <source>
        <dbReference type="EMBL" id="RZT99797.1"/>
    </source>
</evidence>
<dbReference type="EMBL" id="SHKO01000001">
    <property type="protein sequence ID" value="RZT99797.1"/>
    <property type="molecule type" value="Genomic_DNA"/>
</dbReference>